<dbReference type="AlphaFoldDB" id="A0A7J2TAF2"/>
<feature type="transmembrane region" description="Helical" evidence="2">
    <location>
        <begin position="289"/>
        <end position="310"/>
    </location>
</feature>
<feature type="coiled-coil region" evidence="1">
    <location>
        <begin position="225"/>
        <end position="277"/>
    </location>
</feature>
<name>A0A7J2TAF2_9CREN</name>
<evidence type="ECO:0000313" key="3">
    <source>
        <dbReference type="EMBL" id="HEH31475.1"/>
    </source>
</evidence>
<evidence type="ECO:0000256" key="1">
    <source>
        <dbReference type="SAM" id="Coils"/>
    </source>
</evidence>
<protein>
    <submittedName>
        <fullName evidence="3">Uncharacterized protein</fullName>
    </submittedName>
</protein>
<keyword evidence="2" id="KW-0812">Transmembrane</keyword>
<dbReference type="EMBL" id="DSLL01000044">
    <property type="protein sequence ID" value="HEH31475.1"/>
    <property type="molecule type" value="Genomic_DNA"/>
</dbReference>
<sequence length="371" mass="42744">MNTQVVEEGIHLSLGTDIYDLSWYTYYLMEERGIPPTRHYIDNLATHLRELKGKEAFLHVLLYDKEITIGTLLSYYILLKSKLYDRRSIGLELSEVLKVLESYIDNYSTQGEVLYVLKKLDTMIDAIRKSTNIDSRIRVLLSTLKSHLMTGKIRVEEVEDMSYLIWAVCEAKTFNVVEEDELIDIILNDRLYELVTADYRSISVYACAISSCVLNCRLKLKEKAYKALSEKVEQILKVLKSYDKELEHVEGVSKATIGKLKLSINNLEKSLQRLRALDEVRRTKRRCNLTIIAAVAAMIVFINILPLPVVQQVVLPFLFSNMYRSIITIILSLPASFLLIKEFFGDKVSEYLKILIECLKTLLEVILKLLT</sequence>
<feature type="transmembrane region" description="Helical" evidence="2">
    <location>
        <begin position="322"/>
        <end position="340"/>
    </location>
</feature>
<proteinExistence type="predicted"/>
<organism evidence="3">
    <name type="scientific">Ignisphaera aggregans</name>
    <dbReference type="NCBI Taxonomy" id="334771"/>
    <lineage>
        <taxon>Archaea</taxon>
        <taxon>Thermoproteota</taxon>
        <taxon>Thermoprotei</taxon>
        <taxon>Desulfurococcales</taxon>
        <taxon>Desulfurococcaceae</taxon>
        <taxon>Ignisphaera</taxon>
    </lineage>
</organism>
<keyword evidence="2" id="KW-1133">Transmembrane helix</keyword>
<comment type="caution">
    <text evidence="3">The sequence shown here is derived from an EMBL/GenBank/DDBJ whole genome shotgun (WGS) entry which is preliminary data.</text>
</comment>
<reference evidence="3" key="1">
    <citation type="journal article" date="2020" name="mSystems">
        <title>Genome- and Community-Level Interaction Insights into Carbon Utilization and Element Cycling Functions of Hydrothermarchaeota in Hydrothermal Sediment.</title>
        <authorList>
            <person name="Zhou Z."/>
            <person name="Liu Y."/>
            <person name="Xu W."/>
            <person name="Pan J."/>
            <person name="Luo Z.H."/>
            <person name="Li M."/>
        </authorList>
    </citation>
    <scope>NUCLEOTIDE SEQUENCE [LARGE SCALE GENOMIC DNA]</scope>
    <source>
        <strain evidence="3">SpSt-27</strain>
    </source>
</reference>
<keyword evidence="1" id="KW-0175">Coiled coil</keyword>
<gene>
    <name evidence="3" type="ORF">ENP99_05155</name>
</gene>
<keyword evidence="2" id="KW-0472">Membrane</keyword>
<evidence type="ECO:0000256" key="2">
    <source>
        <dbReference type="SAM" id="Phobius"/>
    </source>
</evidence>
<accession>A0A7J2TAF2</accession>